<dbReference type="AlphaFoldDB" id="A0A1M4X969"/>
<evidence type="ECO:0000256" key="2">
    <source>
        <dbReference type="SAM" id="Phobius"/>
    </source>
</evidence>
<dbReference type="InterPro" id="IPR045755">
    <property type="entry name" value="FtsL-like"/>
</dbReference>
<gene>
    <name evidence="3" type="ORF">SAMN05444278_10824</name>
</gene>
<keyword evidence="4" id="KW-1185">Reference proteome</keyword>
<name>A0A1M4X969_9FLAO</name>
<evidence type="ECO:0000313" key="4">
    <source>
        <dbReference type="Proteomes" id="UP000184462"/>
    </source>
</evidence>
<organism evidence="3 4">
    <name type="scientific">Psychroflexus salarius</name>
    <dbReference type="NCBI Taxonomy" id="1155689"/>
    <lineage>
        <taxon>Bacteria</taxon>
        <taxon>Pseudomonadati</taxon>
        <taxon>Bacteroidota</taxon>
        <taxon>Flavobacteriia</taxon>
        <taxon>Flavobacteriales</taxon>
        <taxon>Flavobacteriaceae</taxon>
        <taxon>Psychroflexus</taxon>
    </lineage>
</organism>
<keyword evidence="1" id="KW-0175">Coiled coil</keyword>
<evidence type="ECO:0000256" key="1">
    <source>
        <dbReference type="SAM" id="Coils"/>
    </source>
</evidence>
<dbReference type="OrthoDB" id="1132266at2"/>
<dbReference type="RefSeq" id="WP_073193404.1">
    <property type="nucleotide sequence ID" value="NZ_FQTW01000008.1"/>
</dbReference>
<protein>
    <recommendedName>
        <fullName evidence="5">S-adenosyl-methyltransferase</fullName>
    </recommendedName>
</protein>
<feature type="coiled-coil region" evidence="1">
    <location>
        <begin position="43"/>
        <end position="77"/>
    </location>
</feature>
<dbReference type="Pfam" id="PF19579">
    <property type="entry name" value="FtsL_2"/>
    <property type="match status" value="1"/>
</dbReference>
<evidence type="ECO:0008006" key="5">
    <source>
        <dbReference type="Google" id="ProtNLM"/>
    </source>
</evidence>
<keyword evidence="2" id="KW-0472">Membrane</keyword>
<keyword evidence="2" id="KW-1133">Transmembrane helix</keyword>
<dbReference type="STRING" id="1155689.SAMN05444278_10824"/>
<feature type="transmembrane region" description="Helical" evidence="2">
    <location>
        <begin position="22"/>
        <end position="39"/>
    </location>
</feature>
<dbReference type="EMBL" id="FQTW01000008">
    <property type="protein sequence ID" value="SHE90017.1"/>
    <property type="molecule type" value="Genomic_DNA"/>
</dbReference>
<keyword evidence="2" id="KW-0812">Transmembrane</keyword>
<sequence>MQKSVFAILKGEFLTNKDASKNWSFILFCTLLAIIMIASSHTAEKKVFKVAELNQEIQELRSEFVDSRKRLMQLKMESNIAEMMKPKGIFTSDQPAIKIVIESDESN</sequence>
<accession>A0A1M4X969</accession>
<proteinExistence type="predicted"/>
<evidence type="ECO:0000313" key="3">
    <source>
        <dbReference type="EMBL" id="SHE90017.1"/>
    </source>
</evidence>
<reference evidence="3 4" key="1">
    <citation type="submission" date="2016-11" db="EMBL/GenBank/DDBJ databases">
        <authorList>
            <person name="Jaros S."/>
            <person name="Januszkiewicz K."/>
            <person name="Wedrychowicz H."/>
        </authorList>
    </citation>
    <scope>NUCLEOTIDE SEQUENCE [LARGE SCALE GENOMIC DNA]</scope>
    <source>
        <strain evidence="3 4">DSM 25661</strain>
    </source>
</reference>
<dbReference type="Proteomes" id="UP000184462">
    <property type="component" value="Unassembled WGS sequence"/>
</dbReference>